<reference evidence="2 3" key="1">
    <citation type="submission" date="2021-06" db="EMBL/GenBank/DDBJ databases">
        <authorList>
            <person name="Pan X."/>
        </authorList>
    </citation>
    <scope>NUCLEOTIDE SEQUENCE [LARGE SCALE GENOMIC DNA]</scope>
    <source>
        <strain evidence="2 3">4503</strain>
    </source>
</reference>
<accession>A0ABS6CEJ2</accession>
<feature type="region of interest" description="Disordered" evidence="1">
    <location>
        <begin position="1"/>
        <end position="68"/>
    </location>
</feature>
<evidence type="ECO:0000313" key="2">
    <source>
        <dbReference type="EMBL" id="MBU3865270.1"/>
    </source>
</evidence>
<protein>
    <submittedName>
        <fullName evidence="2">Uncharacterized protein</fullName>
    </submittedName>
</protein>
<dbReference type="Proteomes" id="UP000720508">
    <property type="component" value="Unassembled WGS sequence"/>
</dbReference>
<name>A0ABS6CEJ2_9ACTN</name>
<dbReference type="EMBL" id="JAHLEM010000141">
    <property type="protein sequence ID" value="MBU3865270.1"/>
    <property type="molecule type" value="Genomic_DNA"/>
</dbReference>
<feature type="compositionally biased region" description="Basic residues" evidence="1">
    <location>
        <begin position="57"/>
        <end position="68"/>
    </location>
</feature>
<sequence>MSTDRLAGEAAPAPEEAEPNPTEPAAPGGPGTPNPGGPGAPAPAGPAPDPTGAMAASRHRRMRRHWPI</sequence>
<evidence type="ECO:0000256" key="1">
    <source>
        <dbReference type="SAM" id="MobiDB-lite"/>
    </source>
</evidence>
<keyword evidence="3" id="KW-1185">Reference proteome</keyword>
<feature type="compositionally biased region" description="Low complexity" evidence="1">
    <location>
        <begin position="8"/>
        <end position="26"/>
    </location>
</feature>
<comment type="caution">
    <text evidence="2">The sequence shown here is derived from an EMBL/GenBank/DDBJ whole genome shotgun (WGS) entry which is preliminary data.</text>
</comment>
<feature type="compositionally biased region" description="Pro residues" evidence="1">
    <location>
        <begin position="30"/>
        <end position="49"/>
    </location>
</feature>
<feature type="non-terminal residue" evidence="2">
    <location>
        <position position="68"/>
    </location>
</feature>
<dbReference type="RefSeq" id="WP_216342387.1">
    <property type="nucleotide sequence ID" value="NZ_JAHLEM010000141.1"/>
</dbReference>
<evidence type="ECO:0000313" key="3">
    <source>
        <dbReference type="Proteomes" id="UP000720508"/>
    </source>
</evidence>
<gene>
    <name evidence="2" type="ORF">KN815_14655</name>
</gene>
<proteinExistence type="predicted"/>
<organism evidence="2 3">
    <name type="scientific">Streptomyces niphimycinicus</name>
    <dbReference type="NCBI Taxonomy" id="2842201"/>
    <lineage>
        <taxon>Bacteria</taxon>
        <taxon>Bacillati</taxon>
        <taxon>Actinomycetota</taxon>
        <taxon>Actinomycetes</taxon>
        <taxon>Kitasatosporales</taxon>
        <taxon>Streptomycetaceae</taxon>
        <taxon>Streptomyces</taxon>
    </lineage>
</organism>